<evidence type="ECO:0000256" key="26">
    <source>
        <dbReference type="SAM" id="Phobius"/>
    </source>
</evidence>
<dbReference type="GO" id="GO:0006888">
    <property type="term" value="P:endoplasmic reticulum to Golgi vesicle-mediated transport"/>
    <property type="evidence" value="ECO:0007669"/>
    <property type="project" value="TreeGrafter"/>
</dbReference>
<evidence type="ECO:0000256" key="25">
    <source>
        <dbReference type="SAM" id="MobiDB-lite"/>
    </source>
</evidence>
<evidence type="ECO:0000256" key="19">
    <source>
        <dbReference type="ARBA" id="ARBA00025536"/>
    </source>
</evidence>
<comment type="function">
    <text evidence="19">The coatomer is a cytosolic protein complex that binds to dilysine motifs and reversibly associates with Golgi non-clathrin-coated vesicles, which further mediate biosynthetic protein transport from the ER, via the Golgi up to the trans Golgi network. Coatomer complex is required for budding from Golgi membranes, and is essential for the retrograde Golgi-to-ER transport of dilysine-tagged proteins.</text>
</comment>
<keyword evidence="17 26" id="KW-0472">Membrane</keyword>
<dbReference type="InterPro" id="IPR017106">
    <property type="entry name" value="Coatomer_gsu"/>
</dbReference>
<evidence type="ECO:0000256" key="22">
    <source>
        <dbReference type="ARBA" id="ARBA00051857"/>
    </source>
</evidence>
<dbReference type="GO" id="GO:0000139">
    <property type="term" value="C:Golgi membrane"/>
    <property type="evidence" value="ECO:0007669"/>
    <property type="project" value="UniProtKB-SubCell"/>
</dbReference>
<evidence type="ECO:0000256" key="10">
    <source>
        <dbReference type="ARBA" id="ARBA00022679"/>
    </source>
</evidence>
<keyword evidence="7" id="KW-0813">Transport</keyword>
<evidence type="ECO:0000256" key="2">
    <source>
        <dbReference type="ARBA" id="ARBA00004127"/>
    </source>
</evidence>
<keyword evidence="10 24" id="KW-0808">Transferase</keyword>
<dbReference type="SUPFAM" id="SSF48371">
    <property type="entry name" value="ARM repeat"/>
    <property type="match status" value="1"/>
</dbReference>
<dbReference type="InterPro" id="IPR011989">
    <property type="entry name" value="ARM-like"/>
</dbReference>
<evidence type="ECO:0000256" key="13">
    <source>
        <dbReference type="ARBA" id="ARBA00022892"/>
    </source>
</evidence>
<evidence type="ECO:0000256" key="9">
    <source>
        <dbReference type="ARBA" id="ARBA00022553"/>
    </source>
</evidence>
<feature type="transmembrane region" description="Helical" evidence="26">
    <location>
        <begin position="1184"/>
        <end position="1205"/>
    </location>
</feature>
<feature type="domain" description="Coatomer gamma subunit appendage Ig-like subdomain" evidence="28">
    <location>
        <begin position="651"/>
        <end position="799"/>
    </location>
</feature>
<evidence type="ECO:0000256" key="15">
    <source>
        <dbReference type="ARBA" id="ARBA00022989"/>
    </source>
</evidence>
<keyword evidence="9" id="KW-0597">Phosphoprotein</keyword>
<evidence type="ECO:0000256" key="3">
    <source>
        <dbReference type="ARBA" id="ARBA00004255"/>
    </source>
</evidence>
<keyword evidence="15 26" id="KW-1133">Transmembrane helix</keyword>
<dbReference type="SUPFAM" id="SSF55711">
    <property type="entry name" value="Subdomain of clathrin and coatomer appendage domain"/>
    <property type="match status" value="1"/>
</dbReference>
<dbReference type="EC" id="2.7.8.2" evidence="21"/>
<evidence type="ECO:0000259" key="29">
    <source>
        <dbReference type="Pfam" id="PF16381"/>
    </source>
</evidence>
<evidence type="ECO:0000256" key="16">
    <source>
        <dbReference type="ARBA" id="ARBA00023034"/>
    </source>
</evidence>
<feature type="compositionally biased region" description="Basic and acidic residues" evidence="25">
    <location>
        <begin position="607"/>
        <end position="616"/>
    </location>
</feature>
<comment type="catalytic activity">
    <reaction evidence="22">
        <text>CDP-N,N-dimethylethanolamine + a 1,2-diacyl-sn-glycerol = a 1,2-diacyl-sn-glycero-3-phospho-N,N-dimethylethanolamine + CMP + H(+)</text>
        <dbReference type="Rhea" id="RHEA:33775"/>
        <dbReference type="ChEBI" id="CHEBI:15378"/>
        <dbReference type="ChEBI" id="CHEBI:17815"/>
        <dbReference type="ChEBI" id="CHEBI:60377"/>
        <dbReference type="ChEBI" id="CHEBI:64572"/>
        <dbReference type="ChEBI" id="CHEBI:65117"/>
    </reaction>
    <physiologicalReaction direction="left-to-right" evidence="22">
        <dbReference type="Rhea" id="RHEA:33776"/>
    </physiologicalReaction>
</comment>
<dbReference type="Gene3D" id="2.60.40.1480">
    <property type="entry name" value="Coatomer, gamma subunit, appendage domain"/>
    <property type="match status" value="1"/>
</dbReference>
<dbReference type="InterPro" id="IPR043130">
    <property type="entry name" value="CDP-OH_PTrfase_TM_dom"/>
</dbReference>
<evidence type="ECO:0000256" key="14">
    <source>
        <dbReference type="ARBA" id="ARBA00022927"/>
    </source>
</evidence>
<evidence type="ECO:0000256" key="6">
    <source>
        <dbReference type="ARBA" id="ARBA00010720"/>
    </source>
</evidence>
<dbReference type="Gene3D" id="1.25.10.10">
    <property type="entry name" value="Leucine-rich Repeat Variant"/>
    <property type="match status" value="2"/>
</dbReference>
<feature type="transmembrane region" description="Helical" evidence="26">
    <location>
        <begin position="1287"/>
        <end position="1315"/>
    </location>
</feature>
<organism evidence="30 31">
    <name type="scientific">Echria macrotheca</name>
    <dbReference type="NCBI Taxonomy" id="438768"/>
    <lineage>
        <taxon>Eukaryota</taxon>
        <taxon>Fungi</taxon>
        <taxon>Dikarya</taxon>
        <taxon>Ascomycota</taxon>
        <taxon>Pezizomycotina</taxon>
        <taxon>Sordariomycetes</taxon>
        <taxon>Sordariomycetidae</taxon>
        <taxon>Sordariales</taxon>
        <taxon>Schizotheciaceae</taxon>
        <taxon>Echria</taxon>
    </lineage>
</organism>
<dbReference type="GO" id="GO:0005198">
    <property type="term" value="F:structural molecule activity"/>
    <property type="evidence" value="ECO:0007669"/>
    <property type="project" value="InterPro"/>
</dbReference>
<dbReference type="PROSITE" id="PS00379">
    <property type="entry name" value="CDP_ALCOHOL_P_TRANSF"/>
    <property type="match status" value="1"/>
</dbReference>
<evidence type="ECO:0000256" key="24">
    <source>
        <dbReference type="RuleBase" id="RU003750"/>
    </source>
</evidence>
<dbReference type="GO" id="GO:0006891">
    <property type="term" value="P:intra-Golgi vesicle-mediated transport"/>
    <property type="evidence" value="ECO:0007669"/>
    <property type="project" value="TreeGrafter"/>
</dbReference>
<reference evidence="30" key="1">
    <citation type="submission" date="2023-06" db="EMBL/GenBank/DDBJ databases">
        <title>Genome-scale phylogeny and comparative genomics of the fungal order Sordariales.</title>
        <authorList>
            <consortium name="Lawrence Berkeley National Laboratory"/>
            <person name="Hensen N."/>
            <person name="Bonometti L."/>
            <person name="Westerberg I."/>
            <person name="Brannstrom I.O."/>
            <person name="Guillou S."/>
            <person name="Cros-Aarteil S."/>
            <person name="Calhoun S."/>
            <person name="Haridas S."/>
            <person name="Kuo A."/>
            <person name="Mondo S."/>
            <person name="Pangilinan J."/>
            <person name="Riley R."/>
            <person name="Labutti K."/>
            <person name="Andreopoulos B."/>
            <person name="Lipzen A."/>
            <person name="Chen C."/>
            <person name="Yanf M."/>
            <person name="Daum C."/>
            <person name="Ng V."/>
            <person name="Clum A."/>
            <person name="Steindorff A."/>
            <person name="Ohm R."/>
            <person name="Martin F."/>
            <person name="Silar P."/>
            <person name="Natvig D."/>
            <person name="Lalanne C."/>
            <person name="Gautier V."/>
            <person name="Ament-Velasquez S.L."/>
            <person name="Kruys A."/>
            <person name="Hutchinson M.I."/>
            <person name="Powell A.J."/>
            <person name="Barry K."/>
            <person name="Miller A.N."/>
            <person name="Grigoriev I.V."/>
            <person name="Debuchy R."/>
            <person name="Gladieux P."/>
            <person name="Thoren M.H."/>
            <person name="Johannesson H."/>
        </authorList>
    </citation>
    <scope>NUCLEOTIDE SEQUENCE</scope>
    <source>
        <strain evidence="30">PSN4</strain>
    </source>
</reference>
<keyword evidence="14" id="KW-0653">Protein transport</keyword>
<dbReference type="InterPro" id="IPR012295">
    <property type="entry name" value="TBP_dom_sf"/>
</dbReference>
<dbReference type="InterPro" id="IPR016024">
    <property type="entry name" value="ARM-type_fold"/>
</dbReference>
<dbReference type="Pfam" id="PF16381">
    <property type="entry name" value="Coatomer_g_Cpla"/>
    <property type="match status" value="1"/>
</dbReference>
<dbReference type="SUPFAM" id="SSF49348">
    <property type="entry name" value="Clathrin adaptor appendage domain"/>
    <property type="match status" value="1"/>
</dbReference>
<dbReference type="FunFam" id="1.20.120.1760:FF:000012">
    <property type="entry name" value="sn-1,2-diacylglycerol cholinephosphotransferase"/>
    <property type="match status" value="1"/>
</dbReference>
<dbReference type="Gene3D" id="1.20.120.1760">
    <property type="match status" value="1"/>
</dbReference>
<dbReference type="InterPro" id="IPR013040">
    <property type="entry name" value="Coatomer_gsu_app_Ig-like_dom"/>
</dbReference>
<dbReference type="EMBL" id="MU839829">
    <property type="protein sequence ID" value="KAK1758419.1"/>
    <property type="molecule type" value="Genomic_DNA"/>
</dbReference>
<dbReference type="Pfam" id="PF01066">
    <property type="entry name" value="CDP-OH_P_transf"/>
    <property type="match status" value="1"/>
</dbReference>
<dbReference type="Gene3D" id="3.30.310.10">
    <property type="entry name" value="TATA-Binding Protein"/>
    <property type="match status" value="1"/>
</dbReference>
<evidence type="ECO:0000256" key="1">
    <source>
        <dbReference type="ARBA" id="ARBA00001946"/>
    </source>
</evidence>
<dbReference type="GO" id="GO:0009306">
    <property type="term" value="P:protein secretion"/>
    <property type="evidence" value="ECO:0007669"/>
    <property type="project" value="TreeGrafter"/>
</dbReference>
<dbReference type="GO" id="GO:0005793">
    <property type="term" value="C:endoplasmic reticulum-Golgi intermediate compartment"/>
    <property type="evidence" value="ECO:0007669"/>
    <property type="project" value="TreeGrafter"/>
</dbReference>
<dbReference type="Pfam" id="PF08752">
    <property type="entry name" value="COP-gamma_platf"/>
    <property type="match status" value="1"/>
</dbReference>
<keyword evidence="18" id="KW-0968">Cytoplasmic vesicle</keyword>
<evidence type="ECO:0000256" key="8">
    <source>
        <dbReference type="ARBA" id="ARBA00022490"/>
    </source>
</evidence>
<dbReference type="InterPro" id="IPR037067">
    <property type="entry name" value="Coatomer_gsu_app_sf"/>
</dbReference>
<comment type="cofactor">
    <cofactor evidence="1">
        <name>Mg(2+)</name>
        <dbReference type="ChEBI" id="CHEBI:18420"/>
    </cofactor>
</comment>
<dbReference type="GO" id="GO:0005783">
    <property type="term" value="C:endoplasmic reticulum"/>
    <property type="evidence" value="ECO:0007669"/>
    <property type="project" value="TreeGrafter"/>
</dbReference>
<dbReference type="FunFam" id="3.30.310.10:FF:000008">
    <property type="entry name" value="Coatomer subunit gamma"/>
    <property type="match status" value="1"/>
</dbReference>
<evidence type="ECO:0000259" key="27">
    <source>
        <dbReference type="Pfam" id="PF01602"/>
    </source>
</evidence>
<dbReference type="InterPro" id="IPR013041">
    <property type="entry name" value="Clathrin_app_Ig-like_sf"/>
</dbReference>
<evidence type="ECO:0000256" key="12">
    <source>
        <dbReference type="ARBA" id="ARBA00022737"/>
    </source>
</evidence>
<comment type="subcellular location">
    <subcellularLocation>
        <location evidence="4">Cytoplasmic vesicle</location>
        <location evidence="4">COPI-coated vesicle membrane</location>
        <topology evidence="4">Peripheral membrane protein</topology>
        <orientation evidence="4">Cytoplasmic side</orientation>
    </subcellularLocation>
    <subcellularLocation>
        <location evidence="2">Endomembrane system</location>
        <topology evidence="2">Multi-pass membrane protein</topology>
    </subcellularLocation>
    <subcellularLocation>
        <location evidence="3">Golgi apparatus membrane</location>
        <topology evidence="3">Peripheral membrane protein</topology>
        <orientation evidence="3">Cytoplasmic side</orientation>
    </subcellularLocation>
</comment>
<accession>A0AAJ0BJQ8</accession>
<evidence type="ECO:0000313" key="31">
    <source>
        <dbReference type="Proteomes" id="UP001239445"/>
    </source>
</evidence>
<keyword evidence="8" id="KW-0963">Cytoplasm</keyword>
<comment type="pathway">
    <text evidence="20">Phospholipid metabolism; phosphatidylcholine biosynthesis; phosphatidylcholine from phosphocholine: step 2/2.</text>
</comment>
<evidence type="ECO:0000256" key="4">
    <source>
        <dbReference type="ARBA" id="ARBA00004347"/>
    </source>
</evidence>
<evidence type="ECO:0000256" key="23">
    <source>
        <dbReference type="ARBA" id="ARBA00081297"/>
    </source>
</evidence>
<keyword evidence="11 26" id="KW-0812">Transmembrane</keyword>
<comment type="caution">
    <text evidence="30">The sequence shown here is derived from an EMBL/GenBank/DDBJ whole genome shotgun (WGS) entry which is preliminary data.</text>
</comment>
<protein>
    <recommendedName>
        <fullName evidence="21">diacylglycerol cholinephosphotransferase</fullName>
        <ecNumber evidence="21">2.7.8.2</ecNumber>
    </recommendedName>
    <alternativeName>
        <fullName evidence="23">Gamma-coat protein</fullName>
    </alternativeName>
</protein>
<dbReference type="FunFam" id="1.25.10.10:FF:000046">
    <property type="entry name" value="Coatomer subunit gamma"/>
    <property type="match status" value="1"/>
</dbReference>
<feature type="transmembrane region" description="Helical" evidence="26">
    <location>
        <begin position="1217"/>
        <end position="1238"/>
    </location>
</feature>
<dbReference type="Proteomes" id="UP001239445">
    <property type="component" value="Unassembled WGS sequence"/>
</dbReference>
<dbReference type="InterPro" id="IPR009028">
    <property type="entry name" value="Coatomer/calthrin_app_sub_C"/>
</dbReference>
<feature type="transmembrane region" description="Helical" evidence="26">
    <location>
        <begin position="1245"/>
        <end position="1267"/>
    </location>
</feature>
<keyword evidence="12" id="KW-0677">Repeat</keyword>
<dbReference type="GO" id="GO:0030126">
    <property type="term" value="C:COPI vesicle coat"/>
    <property type="evidence" value="ECO:0007669"/>
    <property type="project" value="InterPro"/>
</dbReference>
<dbReference type="InterPro" id="IPR002553">
    <property type="entry name" value="Clathrin/coatomer_adapt-like_N"/>
</dbReference>
<comment type="similarity">
    <text evidence="6">Belongs to the COPG family.</text>
</comment>
<dbReference type="FunFam" id="2.60.40.1480:FF:000001">
    <property type="entry name" value="Coatomer subunit gamma"/>
    <property type="match status" value="1"/>
</dbReference>
<dbReference type="Pfam" id="PF01602">
    <property type="entry name" value="Adaptin_N"/>
    <property type="match status" value="1"/>
</dbReference>
<comment type="similarity">
    <text evidence="5 24">Belongs to the CDP-alcohol phosphatidyltransferase class-I family.</text>
</comment>
<dbReference type="InterPro" id="IPR032154">
    <property type="entry name" value="Coatomer_g_Cpla"/>
</dbReference>
<evidence type="ECO:0000256" key="18">
    <source>
        <dbReference type="ARBA" id="ARBA00023329"/>
    </source>
</evidence>
<keyword evidence="31" id="KW-1185">Reference proteome</keyword>
<dbReference type="InterPro" id="IPR000462">
    <property type="entry name" value="CDP-OH_P_trans"/>
</dbReference>
<evidence type="ECO:0000256" key="5">
    <source>
        <dbReference type="ARBA" id="ARBA00010441"/>
    </source>
</evidence>
<dbReference type="FunFam" id="1.25.10.10:FF:000071">
    <property type="entry name" value="Coatomer subunit gamma"/>
    <property type="match status" value="1"/>
</dbReference>
<dbReference type="PANTHER" id="PTHR10261:SF0">
    <property type="entry name" value="COATOMER SUBUNIT GAMMA-2"/>
    <property type="match status" value="1"/>
</dbReference>
<name>A0AAJ0BJQ8_9PEZI</name>
<feature type="domain" description="Coatomer subunit gamma C-terminal" evidence="29">
    <location>
        <begin position="802"/>
        <end position="914"/>
    </location>
</feature>
<feature type="transmembrane region" description="Helical" evidence="26">
    <location>
        <begin position="969"/>
        <end position="988"/>
    </location>
</feature>
<feature type="region of interest" description="Disordered" evidence="25">
    <location>
        <begin position="607"/>
        <end position="639"/>
    </location>
</feature>
<dbReference type="GO" id="GO:0006886">
    <property type="term" value="P:intracellular protein transport"/>
    <property type="evidence" value="ECO:0007669"/>
    <property type="project" value="InterPro"/>
</dbReference>
<evidence type="ECO:0000256" key="20">
    <source>
        <dbReference type="ARBA" id="ARBA00037890"/>
    </source>
</evidence>
<evidence type="ECO:0000256" key="11">
    <source>
        <dbReference type="ARBA" id="ARBA00022692"/>
    </source>
</evidence>
<evidence type="ECO:0000256" key="17">
    <source>
        <dbReference type="ARBA" id="ARBA00023136"/>
    </source>
</evidence>
<dbReference type="GO" id="GO:0004142">
    <property type="term" value="F:diacylglycerol cholinephosphotransferase activity"/>
    <property type="evidence" value="ECO:0007669"/>
    <property type="project" value="UniProtKB-EC"/>
</dbReference>
<dbReference type="PANTHER" id="PTHR10261">
    <property type="entry name" value="COATOMER SUBUNIT GAMMA"/>
    <property type="match status" value="1"/>
</dbReference>
<evidence type="ECO:0000259" key="28">
    <source>
        <dbReference type="Pfam" id="PF08752"/>
    </source>
</evidence>
<evidence type="ECO:0000256" key="7">
    <source>
        <dbReference type="ARBA" id="ARBA00022448"/>
    </source>
</evidence>
<dbReference type="InterPro" id="IPR048254">
    <property type="entry name" value="CDP_ALCOHOL_P_TRANSF_CS"/>
</dbReference>
<keyword evidence="13" id="KW-0931">ER-Golgi transport</keyword>
<feature type="domain" description="Clathrin/coatomer adaptor adaptin-like N-terminal" evidence="27">
    <location>
        <begin position="21"/>
        <end position="557"/>
    </location>
</feature>
<evidence type="ECO:0000256" key="21">
    <source>
        <dbReference type="ARBA" id="ARBA00038987"/>
    </source>
</evidence>
<sequence>MNYGKKDEDADTGLVKIDRTQVFQEARLFNSSPIQPRRCRILLTKIALLLYTGEKFPTNEATTLFFGISKLFQNKDASLRQMVHLVIKELASSAEDIIMVTSTIMKDTGGSTDVIFRPNAIRALCRIIDATTVQSIERVMKTAIVDKNPSVSSAALVSSYHLLPIAKDVVRRWQSETQEAAASVKSSGGFSLGFSSSSSSLPVNNSTMTQYHAIGLLYQMRSHDRMALVKMVQQFGAAGAVKNPAAIIMLVRLAAQLAEEDPQLRKPMMQLLDGWLRHKSEMVNFEAAKAICDMRDVTDAEVSQAVHVLQLFLSSPRAVTKFAALRILHNFASFKPQAVNVCNQEIEQLISNSNRSIATFAITTLLKTGNEASVDRLMKQISGFMSEITDEFKITIVEAIRTLCLKFPSKQAGMLQFLSGILRDEGGYDFKRAVVESMFDLIKFVPDSKEEALAHLCEFIEDCEFTKLAVRILHLLGLEGPKTSQPTKYIRYIYNRVVLENAIVRAAAVTALAKFGVGQKDPEVKRSVEVLLTRCLDDVDDEVRDRAALNLSLMKEEDELATRFVKNDTMFALPFFERELVAYVTSEDKSAFSSPFDISKIPVVTREQADAEDRTKKLTATTPSLKPPKVGPAKSAPTGAEAAATASAVAQKYAQELMQIPEMKEFGAVLKSSPVVELTEAETEYVVSVVKHIFKEHIVLQYEVKNTLPATVLENVSVVATPSDEEELEEVFIMQAEKLETDVPGKVYVAFHKVNGEGSLPRATFSNILKFTSKEIDPTTNEPEETGYDDEYEVAEFDLSGSDYVIPTFAGNFAHIWEQVGAAGEEAEETLQLSGMKSIAEATEQLTKTLSLQPLEGTDVPVNQTTHTLKLLGRTVSGGRVVANVRMAYSSKSGVTTKVTVRSEEEGVAALVIESEFVKMVYVREKYLPNLKQYKYSSVDRSLVSRYVLKPFYTNVVIKCFPMSMAPNLITLTGFMFVVANFLTLLWYNPTLDQDCPSWVYYSWAAGLFLYQTFDAVDGTQARRTHQSGPLGELFDHGVDALNTSLEVLLFAGSQNMGQSWKTVATLFASLMTFYVQTWDEYHTKTLTLGVVNGPVEGILILVGVYALTGYLGGGHIWQQSLLATFGVPQTLFSGAVTIPDFLYNLSFTEWYMVQGTVVLVLNTLESAKNVIEARRARGDRSRYALVGLAPFFITWGFMVAYLWLQPNILHCHLIPFVLFAGLVNAYSVGQMITAHLVKLPFPYWNVLVVPLAWGVIDSLGPLLLQYSPIPGIGWPSALGDGVYQVAFMLCMLGAAIGVYGSFVVDVIVTICDYLDIWCLTIKHPYVEGQDEAAVSKQVNGKKTQ</sequence>
<proteinExistence type="inferred from homology"/>
<keyword evidence="16" id="KW-0333">Golgi apparatus</keyword>
<gene>
    <name evidence="30" type="ORF">QBC47DRAFT_421102</name>
</gene>
<evidence type="ECO:0000313" key="30">
    <source>
        <dbReference type="EMBL" id="KAK1758419.1"/>
    </source>
</evidence>